<comment type="caution">
    <text evidence="2">The sequence shown here is derived from an EMBL/GenBank/DDBJ whole genome shotgun (WGS) entry which is preliminary data.</text>
</comment>
<proteinExistence type="predicted"/>
<feature type="transmembrane region" description="Helical" evidence="1">
    <location>
        <begin position="89"/>
        <end position="107"/>
    </location>
</feature>
<keyword evidence="1" id="KW-1133">Transmembrane helix</keyword>
<dbReference type="PANTHER" id="PTHR21284">
    <property type="entry name" value="EG:80H7.2 PROTEIN"/>
    <property type="match status" value="1"/>
</dbReference>
<feature type="transmembrane region" description="Helical" evidence="1">
    <location>
        <begin position="114"/>
        <end position="136"/>
    </location>
</feature>
<dbReference type="EMBL" id="CAJNOR010007274">
    <property type="protein sequence ID" value="CAF1614169.1"/>
    <property type="molecule type" value="Genomic_DNA"/>
</dbReference>
<keyword evidence="3" id="KW-1185">Reference proteome</keyword>
<name>A0A816BT99_ADIRI</name>
<keyword evidence="1" id="KW-0812">Transmembrane</keyword>
<evidence type="ECO:0000313" key="2">
    <source>
        <dbReference type="EMBL" id="CAF1614169.1"/>
    </source>
</evidence>
<keyword evidence="1" id="KW-0472">Membrane</keyword>
<gene>
    <name evidence="2" type="ORF">XAT740_LOCUS49323</name>
</gene>
<evidence type="ECO:0000313" key="3">
    <source>
        <dbReference type="Proteomes" id="UP000663828"/>
    </source>
</evidence>
<dbReference type="AlphaFoldDB" id="A0A816BT99"/>
<dbReference type="Gene3D" id="1.20.140.150">
    <property type="match status" value="1"/>
</dbReference>
<accession>A0A816BT99</accession>
<dbReference type="Proteomes" id="UP000663828">
    <property type="component" value="Unassembled WGS sequence"/>
</dbReference>
<reference evidence="2" key="1">
    <citation type="submission" date="2021-02" db="EMBL/GenBank/DDBJ databases">
        <authorList>
            <person name="Nowell W R."/>
        </authorList>
    </citation>
    <scope>NUCLEOTIDE SEQUENCE</scope>
</reference>
<feature type="transmembrane region" description="Helical" evidence="1">
    <location>
        <begin position="9"/>
        <end position="29"/>
    </location>
</feature>
<organism evidence="2 3">
    <name type="scientific">Adineta ricciae</name>
    <name type="common">Rotifer</name>
    <dbReference type="NCBI Taxonomy" id="249248"/>
    <lineage>
        <taxon>Eukaryota</taxon>
        <taxon>Metazoa</taxon>
        <taxon>Spiralia</taxon>
        <taxon>Gnathifera</taxon>
        <taxon>Rotifera</taxon>
        <taxon>Eurotatoria</taxon>
        <taxon>Bdelloidea</taxon>
        <taxon>Adinetida</taxon>
        <taxon>Adinetidae</taxon>
        <taxon>Adineta</taxon>
    </lineage>
</organism>
<protein>
    <submittedName>
        <fullName evidence="2">Uncharacterized protein</fullName>
    </submittedName>
</protein>
<dbReference type="PANTHER" id="PTHR21284:SF12">
    <property type="entry name" value="EG:80H7.2 PROTEIN"/>
    <property type="match status" value="1"/>
</dbReference>
<sequence length="312" mass="34168">MDASSRWKVSLILGILLSLIAFILGWISFGVPDWHTFNRYSGSITEYYGLWAYCQEQTPSYNTACQRWPSAETQVFNGTRPNFISTTQGLITTGMILLSLGLATAIAATVLPLLAYLAAALAITAFIFLVVGLPIFGRQSNDYSNSRGDYYYNKRYGFWLMVPTIVLEFLAALLFLGAGLLYHKFGYGNIGTNHSGKAIYGRNPIIGGQRMLGPAYGLRPPILSPIPYSPRTEPSLLSQYLTERVVSYDRPPSTLRIAGALPQPSIVRATGVPVVHSAPPAYYRYGEPVGPPFKTVVNLGTETIVGPLIRTA</sequence>
<feature type="transmembrane region" description="Helical" evidence="1">
    <location>
        <begin position="156"/>
        <end position="182"/>
    </location>
</feature>
<evidence type="ECO:0000256" key="1">
    <source>
        <dbReference type="SAM" id="Phobius"/>
    </source>
</evidence>